<name>A0A7S0ADD2_9DINO</name>
<reference evidence="2" key="1">
    <citation type="submission" date="2021-01" db="EMBL/GenBank/DDBJ databases">
        <authorList>
            <person name="Corre E."/>
            <person name="Pelletier E."/>
            <person name="Niang G."/>
            <person name="Scheremetjew M."/>
            <person name="Finn R."/>
            <person name="Kale V."/>
            <person name="Holt S."/>
            <person name="Cochrane G."/>
            <person name="Meng A."/>
            <person name="Brown T."/>
            <person name="Cohen L."/>
        </authorList>
    </citation>
    <scope>NUCLEOTIDE SEQUENCE</scope>
    <source>
        <strain evidence="2">Pbaha01</strain>
    </source>
</reference>
<dbReference type="AlphaFoldDB" id="A0A7S0ADD2"/>
<organism evidence="2">
    <name type="scientific">Pyrodinium bahamense</name>
    <dbReference type="NCBI Taxonomy" id="73915"/>
    <lineage>
        <taxon>Eukaryota</taxon>
        <taxon>Sar</taxon>
        <taxon>Alveolata</taxon>
        <taxon>Dinophyceae</taxon>
        <taxon>Gonyaulacales</taxon>
        <taxon>Pyrocystaceae</taxon>
        <taxon>Pyrodinium</taxon>
    </lineage>
</organism>
<gene>
    <name evidence="2" type="ORF">PBAH0796_LOCUS14616</name>
</gene>
<protein>
    <submittedName>
        <fullName evidence="2">Uncharacterized protein</fullName>
    </submittedName>
</protein>
<keyword evidence="1" id="KW-0472">Membrane</keyword>
<keyword evidence="1" id="KW-0812">Transmembrane</keyword>
<sequence length="158" mass="16647">MGRFRVQCDALGDQGLGADVAISLLDAVQQCQKDRQASKLHEKQEQISISSRAAAVVASQGEKESIIEDLGQLDEPGVALGEQSALPTHVFFSATTLPIVFALSAACGVGLLLGFAFGTACTRRAATQAQAISSARAESWEWLDGDRRTVSLLDATLA</sequence>
<evidence type="ECO:0000256" key="1">
    <source>
        <dbReference type="SAM" id="Phobius"/>
    </source>
</evidence>
<accession>A0A7S0ADD2</accession>
<dbReference type="EMBL" id="HBEG01024088">
    <property type="protein sequence ID" value="CAD8359980.1"/>
    <property type="molecule type" value="Transcribed_RNA"/>
</dbReference>
<proteinExistence type="predicted"/>
<evidence type="ECO:0000313" key="2">
    <source>
        <dbReference type="EMBL" id="CAD8359980.1"/>
    </source>
</evidence>
<feature type="transmembrane region" description="Helical" evidence="1">
    <location>
        <begin position="90"/>
        <end position="117"/>
    </location>
</feature>
<keyword evidence="1" id="KW-1133">Transmembrane helix</keyword>